<comment type="caution">
    <text evidence="1">The sequence shown here is derived from an EMBL/GenBank/DDBJ whole genome shotgun (WGS) entry which is preliminary data.</text>
</comment>
<dbReference type="Proteomes" id="UP000600365">
    <property type="component" value="Unassembled WGS sequence"/>
</dbReference>
<keyword evidence="2" id="KW-1185">Reference proteome</keyword>
<gene>
    <name evidence="1" type="ORF">GCM10011579_034000</name>
</gene>
<name>A0A918D485_9ACTN</name>
<organism evidence="1 2">
    <name type="scientific">Streptomyces albiflavescens</name>
    <dbReference type="NCBI Taxonomy" id="1623582"/>
    <lineage>
        <taxon>Bacteria</taxon>
        <taxon>Bacillati</taxon>
        <taxon>Actinomycetota</taxon>
        <taxon>Actinomycetes</taxon>
        <taxon>Kitasatosporales</taxon>
        <taxon>Streptomycetaceae</taxon>
        <taxon>Streptomyces</taxon>
    </lineage>
</organism>
<dbReference type="EMBL" id="BMMM01000005">
    <property type="protein sequence ID" value="GGN64527.1"/>
    <property type="molecule type" value="Genomic_DNA"/>
</dbReference>
<dbReference type="AlphaFoldDB" id="A0A918D485"/>
<reference evidence="1 2" key="1">
    <citation type="journal article" date="2014" name="Int. J. Syst. Evol. Microbiol.">
        <title>Complete genome sequence of Corynebacterium casei LMG S-19264T (=DSM 44701T), isolated from a smear-ripened cheese.</title>
        <authorList>
            <consortium name="US DOE Joint Genome Institute (JGI-PGF)"/>
            <person name="Walter F."/>
            <person name="Albersmeier A."/>
            <person name="Kalinowski J."/>
            <person name="Ruckert C."/>
        </authorList>
    </citation>
    <scope>NUCLEOTIDE SEQUENCE [LARGE SCALE GENOMIC DNA]</scope>
    <source>
        <strain evidence="1 2">CGMCC 4.7111</strain>
    </source>
</reference>
<evidence type="ECO:0000313" key="2">
    <source>
        <dbReference type="Proteomes" id="UP000600365"/>
    </source>
</evidence>
<proteinExistence type="predicted"/>
<sequence>MLGGFVHDKPLSRIVSELLRLRHDSSRTSQDRSAPAGFGLDPALVSDFVAGTLDPQGEAALADQVARLLPFHWVLPNKTTESVTQVIDHLGGQRELMAWLDRHAGLPRLVARMYVLEGLLDQFSEERAVVTALRESREQTPYPPGLRGYLVPETDDETLGSIAFKIEELLGDGRKDEAVELALATVAWLRQVAPRAEQLDSKVGDMGELMDHVRQDIQAAAAET</sequence>
<evidence type="ECO:0000313" key="1">
    <source>
        <dbReference type="EMBL" id="GGN64527.1"/>
    </source>
</evidence>
<protein>
    <submittedName>
        <fullName evidence="1">Uncharacterized protein</fullName>
    </submittedName>
</protein>
<accession>A0A918D485</accession>